<dbReference type="SUPFAM" id="SSF52540">
    <property type="entry name" value="P-loop containing nucleoside triphosphate hydrolases"/>
    <property type="match status" value="1"/>
</dbReference>
<dbReference type="InterPro" id="IPR027417">
    <property type="entry name" value="P-loop_NTPase"/>
</dbReference>
<dbReference type="EMBL" id="CAFABK010000003">
    <property type="protein sequence ID" value="CAB4820871.1"/>
    <property type="molecule type" value="Genomic_DNA"/>
</dbReference>
<gene>
    <name evidence="1" type="ORF">UFOPK3204_00150</name>
</gene>
<dbReference type="Gene3D" id="3.40.50.300">
    <property type="entry name" value="P-loop containing nucleotide triphosphate hydrolases"/>
    <property type="match status" value="1"/>
</dbReference>
<evidence type="ECO:0000313" key="1">
    <source>
        <dbReference type="EMBL" id="CAB4820871.1"/>
    </source>
</evidence>
<dbReference type="AlphaFoldDB" id="A0A6J6ZGE1"/>
<reference evidence="1" key="1">
    <citation type="submission" date="2020-05" db="EMBL/GenBank/DDBJ databases">
        <authorList>
            <person name="Chiriac C."/>
            <person name="Salcher M."/>
            <person name="Ghai R."/>
            <person name="Kavagutti S V."/>
        </authorList>
    </citation>
    <scope>NUCLEOTIDE SEQUENCE</scope>
</reference>
<proteinExistence type="predicted"/>
<organism evidence="1">
    <name type="scientific">freshwater metagenome</name>
    <dbReference type="NCBI Taxonomy" id="449393"/>
    <lineage>
        <taxon>unclassified sequences</taxon>
        <taxon>metagenomes</taxon>
        <taxon>ecological metagenomes</taxon>
    </lineage>
</organism>
<accession>A0A6J6ZGE1</accession>
<sequence length="286" mass="31678">MQPQSVVLSWGPPRMGTTWMFNVLSEMLVLAEVKAAVVADQVPDPSPNWAGPIILKSHRADDPALISNFDGKMDLLACVMLRDAKATFRSLIRTQTADRAELISWLEADVTSYEIALPIMRNVVVCREEWIAAQSFEVITKLTDFLDLSLDAAQCQSIAQKFSREIVKSVVAQLDEKQSWSGDFKNFDHNSQWHAGHIGPDDQSDVELSPAEAQRLDLLQIRIDALTESFTLWSCVRGTRGTKPFGIPAVSFASARSASAQSPKYGLFTRVRKAIQTLATSVTKPK</sequence>
<name>A0A6J6ZGE1_9ZZZZ</name>
<protein>
    <submittedName>
        <fullName evidence="1">Unannotated protein</fullName>
    </submittedName>
</protein>